<dbReference type="Proteomes" id="UP001328107">
    <property type="component" value="Unassembled WGS sequence"/>
</dbReference>
<feature type="non-terminal residue" evidence="1">
    <location>
        <position position="1"/>
    </location>
</feature>
<sequence length="79" mass="9087">SDTTKGLMRLQMTDPIRFSGVIIRWNGRGEGGSKVLSCKMALLEHLLIERRMASSCNQRLVVEIIVRLRFLFLIRRELG</sequence>
<name>A0AAN5D5Y4_9BILA</name>
<proteinExistence type="predicted"/>
<gene>
    <name evidence="1" type="ORF">PMAYCL1PPCAC_27191</name>
</gene>
<evidence type="ECO:0000313" key="2">
    <source>
        <dbReference type="Proteomes" id="UP001328107"/>
    </source>
</evidence>
<protein>
    <submittedName>
        <fullName evidence="1">Uncharacterized protein</fullName>
    </submittedName>
</protein>
<evidence type="ECO:0000313" key="1">
    <source>
        <dbReference type="EMBL" id="GMR56996.1"/>
    </source>
</evidence>
<dbReference type="EMBL" id="BTRK01000006">
    <property type="protein sequence ID" value="GMR56996.1"/>
    <property type="molecule type" value="Genomic_DNA"/>
</dbReference>
<organism evidence="1 2">
    <name type="scientific">Pristionchus mayeri</name>
    <dbReference type="NCBI Taxonomy" id="1317129"/>
    <lineage>
        <taxon>Eukaryota</taxon>
        <taxon>Metazoa</taxon>
        <taxon>Ecdysozoa</taxon>
        <taxon>Nematoda</taxon>
        <taxon>Chromadorea</taxon>
        <taxon>Rhabditida</taxon>
        <taxon>Rhabditina</taxon>
        <taxon>Diplogasteromorpha</taxon>
        <taxon>Diplogasteroidea</taxon>
        <taxon>Neodiplogasteridae</taxon>
        <taxon>Pristionchus</taxon>
    </lineage>
</organism>
<dbReference type="AlphaFoldDB" id="A0AAN5D5Y4"/>
<keyword evidence="2" id="KW-1185">Reference proteome</keyword>
<accession>A0AAN5D5Y4</accession>
<comment type="caution">
    <text evidence="1">The sequence shown here is derived from an EMBL/GenBank/DDBJ whole genome shotgun (WGS) entry which is preliminary data.</text>
</comment>
<feature type="non-terminal residue" evidence="1">
    <location>
        <position position="79"/>
    </location>
</feature>
<reference evidence="2" key="1">
    <citation type="submission" date="2022-10" db="EMBL/GenBank/DDBJ databases">
        <title>Genome assembly of Pristionchus species.</title>
        <authorList>
            <person name="Yoshida K."/>
            <person name="Sommer R.J."/>
        </authorList>
    </citation>
    <scope>NUCLEOTIDE SEQUENCE [LARGE SCALE GENOMIC DNA]</scope>
    <source>
        <strain evidence="2">RS5460</strain>
    </source>
</reference>